<feature type="region of interest" description="Disordered" evidence="1">
    <location>
        <begin position="663"/>
        <end position="690"/>
    </location>
</feature>
<feature type="compositionally biased region" description="Acidic residues" evidence="1">
    <location>
        <begin position="624"/>
        <end position="639"/>
    </location>
</feature>
<organism evidence="3 4">
    <name type="scientific">Trametes coccinea (strain BRFM310)</name>
    <name type="common">Pycnoporus coccineus</name>
    <dbReference type="NCBI Taxonomy" id="1353009"/>
    <lineage>
        <taxon>Eukaryota</taxon>
        <taxon>Fungi</taxon>
        <taxon>Dikarya</taxon>
        <taxon>Basidiomycota</taxon>
        <taxon>Agaricomycotina</taxon>
        <taxon>Agaricomycetes</taxon>
        <taxon>Polyporales</taxon>
        <taxon>Polyporaceae</taxon>
        <taxon>Trametes</taxon>
    </lineage>
</organism>
<feature type="domain" description="Fungal-type protein kinase" evidence="2">
    <location>
        <begin position="134"/>
        <end position="509"/>
    </location>
</feature>
<feature type="region of interest" description="Disordered" evidence="1">
    <location>
        <begin position="624"/>
        <end position="649"/>
    </location>
</feature>
<dbReference type="InterPro" id="IPR011009">
    <property type="entry name" value="Kinase-like_dom_sf"/>
</dbReference>
<evidence type="ECO:0000256" key="1">
    <source>
        <dbReference type="SAM" id="MobiDB-lite"/>
    </source>
</evidence>
<feature type="compositionally biased region" description="Basic and acidic residues" evidence="1">
    <location>
        <begin position="743"/>
        <end position="757"/>
    </location>
</feature>
<dbReference type="PANTHER" id="PTHR38248:SF2">
    <property type="entry name" value="FUNK1 11"/>
    <property type="match status" value="1"/>
</dbReference>
<dbReference type="Gene3D" id="1.10.510.10">
    <property type="entry name" value="Transferase(Phosphotransferase) domain 1"/>
    <property type="match status" value="1"/>
</dbReference>
<dbReference type="InterPro" id="IPR008266">
    <property type="entry name" value="Tyr_kinase_AS"/>
</dbReference>
<reference evidence="3 4" key="1">
    <citation type="journal article" date="2015" name="Biotechnol. Biofuels">
        <title>Enhanced degradation of softwood versus hardwood by the white-rot fungus Pycnoporus coccineus.</title>
        <authorList>
            <person name="Couturier M."/>
            <person name="Navarro D."/>
            <person name="Chevret D."/>
            <person name="Henrissat B."/>
            <person name="Piumi F."/>
            <person name="Ruiz-Duenas F.J."/>
            <person name="Martinez A.T."/>
            <person name="Grigoriev I.V."/>
            <person name="Riley R."/>
            <person name="Lipzen A."/>
            <person name="Berrin J.G."/>
            <person name="Master E.R."/>
            <person name="Rosso M.N."/>
        </authorList>
    </citation>
    <scope>NUCLEOTIDE SEQUENCE [LARGE SCALE GENOMIC DNA]</scope>
    <source>
        <strain evidence="3 4">BRFM310</strain>
    </source>
</reference>
<feature type="region of interest" description="Disordered" evidence="1">
    <location>
        <begin position="717"/>
        <end position="774"/>
    </location>
</feature>
<dbReference type="OrthoDB" id="3265188at2759"/>
<accession>A0A1Y2IK30</accession>
<sequence>MPSVDQGLLEVMPCKQIELSYDEWMAAFMTTAEVQADGKAYDGLFDGVPTDTKESDMYEPLVAAVNGAGILGDFVLVNTIGIRTGKMSRHCGMYPKTCSLAVTEKRTVWVAIEAFIVCKPDKSASDPYEVGMYDRAPYTDEGRETLSQIATYASEAFEIQHLTHHFGVVILGSSARLGRWDRAGIVFSSKFDYKKEPAKLARFFWSMAHMTPEARGHDLSATRILPGSADYDILQPWKEGKVPLDENDYVGKRFARTIAAPYAWYRLTVTDRQRGEKDFLIGQPIICHWGVVGRATRAYIALSVSEPGMPLVFLKDCWRIVEDCYEREGDILSYLNEKGVKNVPTVVCHGDVKGHRTVSQTLVERAEDAVEPDLDRRMKTHQHYRYVVREVGMPLEEFPTGEVLVSVITDAIIAHEQAYNIAKVLHRDVSTGNILIVPNSDRGIKRGYQGLLTDWELSTRLERYYAERPRTYEMGTWPFMSVRSLSHNGIGSHIQVADELESFLLVMISCAVRHLRSTCDDVDAFIYDYFRFAVPFKLGDTIHHTCSPLKRMSMMFGELKTSTNSPIVFLTGPSDPPSSESSPQSSIEPSEVIPGSDEEPHIINHVFEKILGWFRARYEVLEPESESESESEEEEENPEGGEIPRPRQKSLKAWLRALRGSKEDRRAERLARQRHRERRKRQAQKVESHTNMIKLLAASLTLPWPSQDRKVPSILTGFVPKAHQTETTPDHLHSTSKSQGQEKALDKRPATDEHPGSQEHPTNKRPRIAEPDLA</sequence>
<feature type="region of interest" description="Disordered" evidence="1">
    <location>
        <begin position="567"/>
        <end position="598"/>
    </location>
</feature>
<evidence type="ECO:0000313" key="4">
    <source>
        <dbReference type="Proteomes" id="UP000193067"/>
    </source>
</evidence>
<dbReference type="PROSITE" id="PS00109">
    <property type="entry name" value="PROTEIN_KINASE_TYR"/>
    <property type="match status" value="1"/>
</dbReference>
<evidence type="ECO:0000313" key="3">
    <source>
        <dbReference type="EMBL" id="OSD00262.1"/>
    </source>
</evidence>
<dbReference type="GO" id="GO:0004672">
    <property type="term" value="F:protein kinase activity"/>
    <property type="evidence" value="ECO:0007669"/>
    <property type="project" value="InterPro"/>
</dbReference>
<dbReference type="Pfam" id="PF17667">
    <property type="entry name" value="Pkinase_fungal"/>
    <property type="match status" value="1"/>
</dbReference>
<dbReference type="AlphaFoldDB" id="A0A1Y2IK30"/>
<dbReference type="InterPro" id="IPR040976">
    <property type="entry name" value="Pkinase_fungal"/>
</dbReference>
<keyword evidence="4" id="KW-1185">Reference proteome</keyword>
<proteinExistence type="predicted"/>
<gene>
    <name evidence="3" type="ORF">PYCCODRAFT_1469592</name>
</gene>
<dbReference type="SUPFAM" id="SSF56112">
    <property type="entry name" value="Protein kinase-like (PK-like)"/>
    <property type="match status" value="1"/>
</dbReference>
<name>A0A1Y2IK30_TRAC3</name>
<protein>
    <recommendedName>
        <fullName evidence="2">Fungal-type protein kinase domain-containing protein</fullName>
    </recommendedName>
</protein>
<dbReference type="EMBL" id="KZ084120">
    <property type="protein sequence ID" value="OSD00262.1"/>
    <property type="molecule type" value="Genomic_DNA"/>
</dbReference>
<feature type="compositionally biased region" description="Low complexity" evidence="1">
    <location>
        <begin position="577"/>
        <end position="591"/>
    </location>
</feature>
<dbReference type="Proteomes" id="UP000193067">
    <property type="component" value="Unassembled WGS sequence"/>
</dbReference>
<feature type="compositionally biased region" description="Basic residues" evidence="1">
    <location>
        <begin position="672"/>
        <end position="683"/>
    </location>
</feature>
<evidence type="ECO:0000259" key="2">
    <source>
        <dbReference type="Pfam" id="PF17667"/>
    </source>
</evidence>
<dbReference type="PANTHER" id="PTHR38248">
    <property type="entry name" value="FUNK1 6"/>
    <property type="match status" value="1"/>
</dbReference>